<dbReference type="STRING" id="1754191.A0A1Y1UUY3"/>
<name>A0A1Y1UUY3_9FUNG</name>
<dbReference type="InterPro" id="IPR038765">
    <property type="entry name" value="Papain-like_cys_pep_sf"/>
</dbReference>
<comment type="caution">
    <text evidence="2">The sequence shown here is derived from an EMBL/GenBank/DDBJ whole genome shotgun (WGS) entry which is preliminary data.</text>
</comment>
<feature type="chain" id="PRO_5012440536" evidence="1">
    <location>
        <begin position="27"/>
        <end position="4925"/>
    </location>
</feature>
<dbReference type="Proteomes" id="UP000193719">
    <property type="component" value="Unassembled WGS sequence"/>
</dbReference>
<organism evidence="2 3">
    <name type="scientific">Piromyces finnis</name>
    <dbReference type="NCBI Taxonomy" id="1754191"/>
    <lineage>
        <taxon>Eukaryota</taxon>
        <taxon>Fungi</taxon>
        <taxon>Fungi incertae sedis</taxon>
        <taxon>Chytridiomycota</taxon>
        <taxon>Chytridiomycota incertae sedis</taxon>
        <taxon>Neocallimastigomycetes</taxon>
        <taxon>Neocallimastigales</taxon>
        <taxon>Neocallimastigaceae</taxon>
        <taxon>Piromyces</taxon>
    </lineage>
</organism>
<dbReference type="EMBL" id="MCFH01000078">
    <property type="protein sequence ID" value="ORX41823.1"/>
    <property type="molecule type" value="Genomic_DNA"/>
</dbReference>
<evidence type="ECO:0000313" key="3">
    <source>
        <dbReference type="Proteomes" id="UP000193719"/>
    </source>
</evidence>
<accession>A0A1Y1UUY3</accession>
<feature type="signal peptide" evidence="1">
    <location>
        <begin position="1"/>
        <end position="26"/>
    </location>
</feature>
<protein>
    <submittedName>
        <fullName evidence="2">Scaffoldin</fullName>
    </submittedName>
</protein>
<sequence length="4925" mass="550811">MKTIIFRFRLLQIGLILFELIELSLAQYFNTTVFKKINNIQNDYFDEHTEGNSTLYNNIPIKYWTDDEKLKLLEMMEDNVFISSNSLIENFTNFYNQLNDREKEIYKVLYNGSVKELPDFDFKITLNNFNGIDEVIQFINTPLYSLEKVYTALIYENPGIWWISSFSGSYSYNETSITFKLNLHPPNDKFSGYTSESIAVMNKEIVSVKERIIKQIDQKEITTKYGILRYIHDYLVENIEYVLDENRIHIRNIYGSIVENICVCEGYAEAIQYIAHHYNIDCIIARSIDHEWNLVKMDNGKWYILDVTWDDPINDKENLNYFLSGTKHVMDEHHYMVYSAFGNIDLVKYPQIEEEKYTPSSDRELYEKNLVNNSSFDLDDGSGEKNAVLSTDGTGTLNYYINNIYNPITSKIGYFKSSVLSKNQYIQCLSNNNCNIIRTEISSCNDESIGMITTNGTVCLFNDRLSQTFGVIEVKYLIKYKEKTISENIGEEGGYGLLSVTLNSILLENIESSYSSMNMNNIIVKISNEDSEFNIYNCDTSSGVCINNNGYHLLDSSSGSFISDNTNSGTLIECTGMSPSFKCTNVQSPAIGYYNNTETERFIECSASNDCKLVTGESSCNSSTIGKIVNDGSICLNENVKTSGSGEYLIKNGNESIFKADYILIKVESNSITFKTLDKEGDYCVENSNLVASTRFLNRACTEGSTRYSCKTTGICNVFSPPIVNIDPCNDSILNANQNSNFNTDSYMERVKLNPGILLYFFDGKTIYLKSKNESIHYVNDSNITKFALINCDENKCKQTHGYIKEYNNSIYLFGKSKSDIITTKSLCSESGDILTSNYSLCKNSGDTSPLILNSSTSETNYIINVSNVNEFTNSSGNILIKSANNIFYLDNFNDYDEDYCLNNSNLSALSTSSICTEGTTRYTCKTTGICELSLVTIDQCTNSSINIDFSKYNGDQIANNYCIKDNKIIALKDKTELFIISEVFTKGINLIKFDGNNVTPVTNVSNENVSDITRYALMNCNESQCKQTYGYIKVFNDNVYLIGKSKKNTLITTESSCTKYGDITTDYKLCRDNIDSSPIEINSSTTTTNYVINVENENEFTKTNGAIFIRSVSNIIYLDNINVNENEKFYILNTENNLKLYKYSSNDKTVTLETTKKILSFNSIESNDILVEASIKTGFAIYQCDASICHQIIGYFLLDSSTGVIINDTNTAGTLVSCRNDQSIVCEDVQSPAIGYYLNAADTETNKFIKYTASNCKLVVGETSCDSSTIGEITTDGKLCLDNNIKTNNNGNYIVKYREASIFTTGSKNMFELVEVMDNSITLKILNIDSDYCVINSSLITLPISSACSEDSTRYTCKTTGICELSSVSIPKCAGNENTSIHVNEYNIDNIDGYCIKDKEIIAKVDSTAQFITELNLSSGIHLLKFEGKNISEISSISTITIDSANIKKYALINCDDERCEQTFGYVKDRATTYLIGKSESRAITPKSSCETFGDIITSFKLCINNNGDNALEFNSGNNTNNYIIAASAHNEFTGISSETSILIRLVSNIIYFESLKVNKNNGLYIIIIDDVFKLYEFNADTKSLSLQSSIDQILKFDSIDSGSILKKVEGFTDKKTIISKCKQSSGICTPYEGYILLNENNNELISDNTTSGILIKCTISECEKEKVSATGYYINAADTETNKFIECSANNDKGCKLVTGESSCIIGKIINDGKLCLDNANPTITTSAIGTPGLYLISYNEKSIFSEIQNNEYGLIDVKNDSIVLKTLESANEYCTMNSSLEVSIMSSMCSLDSKRYICKKTGICSAYIPPVTVNECSDEIKNNESYNSNLESNSYCITGKKIISLNNNNTPVSITESDLTAGIHLIKFDGSINEVSLIKDESINENDIKKYALINCDDKKCKQTYGYVKDRENSYLIGKSESRAIIPKSSCSAFGDILTSSFNLCIDSNNNTLNLNYENNAKNYIITAPANNKFTEISLEASIFIRAASNVFYFENLKVSENEKYYVIETEGKLKLYKYTSENENLELETNEKILSLIQIESGNILVEASEVSESQELAVYTCSKENCVPTYGYFLLNETAGVITTGAKTPSTLLKCTGTSPSITCNIIQSPKESENENKYYVNAGTSIKLEDSLIECNSYGCQTKNLITVVDGNKITEVFFKNENYGLTDELDATNYLIKCSKVGNIDNGCVPYASTSLKTGTEWYIHGAPNNGSLQKAVIKVTIKDTTSEKRSEKSNINVELINPSEGDIYLNSFNNKNIIQCYNNACKSIKGNGTDDIPGFYINAGTDTSKSSYKGCLIKCDSKNDCYLYNTDDNNDLIKDNDVFINANYKENSLSGDAENRLIICADNECKAKNISVEENTGNKYFINGSTTTSETYSNLLIQCRNSGACTPTDGGLNYIYLNGNFNSNSSENTGPTDSTNHLIICNNSKCEIQKSSATANDNEYYVNSNIYTENSSNESYPLILCKYNSEISKISCVAETVTVGASTSQDVFYINANYGKGTDKDMNYLIHCSSSNTCNTYSNTNAIENTIEYYVHGAPLESNFSASIISCKIKSIDANNNVSIDDDTFSKCTLFNTPKENDIYINSYNGNLIRCYGSNTCEAFNGPLGNSNVSAFFINGSGNNESENVSYKGLLIKCSGSGNCVEYGTEIKDYDVFINSNYIDSSVTTNNYGDTTNRLIICSEYKCNTSDIDTSIKERKESNVYYVNGGATITEPYKNLLIKCLSSGGACTIESSGENYVYLNGNQPVDNNYLIGCYDGICTTINGKSSSTKEYYNNAGASDENKLVEGMIYCNTSQCTVEDITEKINNDDKEIFYINKNYNNHDNINYLIKCSANGCVPYSNKNPNKNIIEHYVHGDSTDLTDAIIKVSFTDSVSSPQSGKEKNSVTLRANVEFVTTAAVNNIYINSYNKALIHCYDTKCTSYGGIGSSHNPIFYINAETANTSTNNERDTISLKSDNTNTYIKLLIKCEETCKEVDGHANDVYLNANLKTTTNEKSTDNNQLIICAEGKCLSTANTVSSNSFEYYVNAGAYDSKSLVNTLIECSNPSTVSCVTKDISNIIDGIKVHETFFLNKNYDTINYDKINYLIRCSKDNGCHAYSNNNSIEGKNEYYINGGKTEKLADSLIQCEIKSNKTAICTTSQDTTKASDKQIYLNAANATQIIRCTKQEGCLAAATNPTDTFSEYYINGGDTTNMSLIKCSKANQCVIIKNEFKTGCHIYLNANYLSTADTQNHLIRCLNGICELTISTAIISKPQYFVNSDETNDKILKDDLIKCTNNNSIIDCKVESAQNDDVYLNAAYEATKNNKPIILCQKGESCKEVSVTSDINNYIYYVNAGHTESVLLKDTIIQCSDKCEIYPTVNNDVYINAFNNSQIIYCTEQNGCKARNSFALTTRNEIYLNASDLTKNPHEIEHIKDLIICSNNGKMIKCELGDGQDNGIYINSSDIGDLIQCREGKPCEILSLSKDIKGFAYFVNYDSINNKDDPLVNNLIRCKSVQAKIICDIINGHDGDVYLNSSVDLENNTPLPLIICDKEKGCILSTITVTDSKLSQFFVNSGNYLPNHLNDTLIQCSYSSNTVTCNIQNAQAKDVYVNYGSNKKDYPLIKCSKNNGCQVSISSPTLNSNEYYINAGDLNKNSIIECSSKENETTTAITCTELYRNVIGYYLNSNYAKDNHQLIQCTNIDGCKIIRIDLPSTVVEYYVNAEKTDSLVNAVISCSNHFCEKITPSKGPTYYLGKNEDELYGLIVCNTSACLLKRDFTSQGYYLNSGYNQAINQTIICNEETGCETRKVDIGYYVNAGDPENPVIKCGTVNGICIAEKGNCPKKDEDAVGGNYCYKENKLLFYPQKNSTAIYTTNTENYYTYSFILAGNFPGITKDMLILFKITQYTINRFYQSGVVVIDKNGKLVKETDKNEENATVYDCDSTNMECIIRPECTPYTYLYNSENKEALFCNENKHLSQADVTGYVITSNLAGRSKHASLIKCENKGTKCRVEQSKVTSYYENNGYDSDKNSLIQCSNNVCATKTVTTGFYLAHDGAGIIYCNGQNSCSFTEISSQKKIIYVNAGENRDFYPLIECSKQKGCKEVKGKVGYYLTYNKERLIQCTSSSLCVEIIPSVNYYNNADSSENSNGLINCTENGNTINCDIEESNTGFYISNNPSVLISCKDNGKCKYISITNGIFRSALRNISDSNKKRENEVEKEFYNLKSNSSHVNKELSIDNITDNNNEFQKNEELQTPHNEKIKISSRDSNESYGIIRCVLGKCNALTTAEIDAIPICEYDNRKCYITQAYAIKKSATTNLEAGNICTDETRSVFYFATDNVVVKPNVIDSKIATYKSTTTITNCVEVTDDYSDNYFAVGSNIYLLDKGSVLQFVEAGNYFINTKKNIIVKDKEITSYNDENVKLYSCNGSSCHILDTPTTQTYFTDANKRIFVYNTDYNGYKFAYDKDIICIFKNNKCTPNADMNDREFCITYKGELAVVRKDIKNHETGECFKATSITKNIYGYGKYLYSMSINKAERIETTGYHLISRYTNSTIQYFRKKIDNILIYGCEKSICKVYEPENDSYYYDEEAKLLLRYNNNEWKIPENSGYALISTSPDAKYIYKIEKSSDNIITFTLGKKAALGYYYTIDEEMYHCQKKKEMTGEECKLITNSEYILTQTGEIYNCIYDSEELEPTECSRYYCAHGQYYFIENQYYYCESNGRLTHVMARHCYFNKKVVVNFPVALTKEYPEEIQSALSAIINNNNSTAVLQRRHFLDSVVGVYTNCTYNAEEKKADFNLVCINNFVQLDHETKDLKICSIEKMGYAECEESEENPEKLIINECTIGNVNIGLSSYNVKINAFITSEPSCTKYGDFTKDYKLYRESVDSSSIEINSLATTINYVFINSDNYIVFSATCISTEITTSCTNK</sequence>
<reference evidence="2 3" key="2">
    <citation type="submission" date="2016-08" db="EMBL/GenBank/DDBJ databases">
        <title>Pervasive Adenine N6-methylation of Active Genes in Fungi.</title>
        <authorList>
            <consortium name="DOE Joint Genome Institute"/>
            <person name="Mondo S.J."/>
            <person name="Dannebaum R.O."/>
            <person name="Kuo R.C."/>
            <person name="Labutti K."/>
            <person name="Haridas S."/>
            <person name="Kuo A."/>
            <person name="Salamov A."/>
            <person name="Ahrendt S.R."/>
            <person name="Lipzen A."/>
            <person name="Sullivan W."/>
            <person name="Andreopoulos W.B."/>
            <person name="Clum A."/>
            <person name="Lindquist E."/>
            <person name="Daum C."/>
            <person name="Ramamoorthy G.K."/>
            <person name="Gryganskyi A."/>
            <person name="Culley D."/>
            <person name="Magnuson J.K."/>
            <person name="James T.Y."/>
            <person name="O'Malley M.A."/>
            <person name="Stajich J.E."/>
            <person name="Spatafora J.W."/>
            <person name="Visel A."/>
            <person name="Grigoriev I.V."/>
        </authorList>
    </citation>
    <scope>NUCLEOTIDE SEQUENCE [LARGE SCALE GENOMIC DNA]</scope>
    <source>
        <strain evidence="3">finn</strain>
    </source>
</reference>
<dbReference type="OrthoDB" id="6129702at2759"/>
<keyword evidence="1" id="KW-0732">Signal</keyword>
<evidence type="ECO:0000313" key="2">
    <source>
        <dbReference type="EMBL" id="ORX41823.1"/>
    </source>
</evidence>
<reference evidence="2 3" key="1">
    <citation type="submission" date="2016-08" db="EMBL/GenBank/DDBJ databases">
        <title>Genomes of anaerobic fungi encode conserved fungal cellulosomes for biomass hydrolysis.</title>
        <authorList>
            <consortium name="DOE Joint Genome Institute"/>
            <person name="Haitjema C.H."/>
            <person name="Gilmore S.P."/>
            <person name="Henske J.K."/>
            <person name="Solomon K.V."/>
            <person name="De Groot R."/>
            <person name="Kuo A."/>
            <person name="Mondo S.J."/>
            <person name="Salamov A.A."/>
            <person name="Labutti K."/>
            <person name="Zhao Z."/>
            <person name="Chiniquy J."/>
            <person name="Barry K."/>
            <person name="Brewer H.M."/>
            <person name="Purvine S.O."/>
            <person name="Wright A.T."/>
            <person name="Boxma B."/>
            <person name="Van Alen T."/>
            <person name="Hackstein J.H."/>
            <person name="Baker S.E."/>
            <person name="Grigoriev I.V."/>
            <person name="O'Malley M.A."/>
        </authorList>
    </citation>
    <scope>NUCLEOTIDE SEQUENCE [LARGE SCALE GENOMIC DNA]</scope>
    <source>
        <strain evidence="3">finn</strain>
    </source>
</reference>
<dbReference type="SUPFAM" id="SSF54001">
    <property type="entry name" value="Cysteine proteinases"/>
    <property type="match status" value="1"/>
</dbReference>
<evidence type="ECO:0000256" key="1">
    <source>
        <dbReference type="SAM" id="SignalP"/>
    </source>
</evidence>
<gene>
    <name evidence="2" type="ORF">BCR36DRAFT_375022</name>
</gene>
<proteinExistence type="predicted"/>
<keyword evidence="3" id="KW-1185">Reference proteome</keyword>